<dbReference type="InterPro" id="IPR046348">
    <property type="entry name" value="SIS_dom_sf"/>
</dbReference>
<accession>A0A1C3ZL75</accession>
<dbReference type="GO" id="GO:0006002">
    <property type="term" value="P:fructose 6-phosphate metabolic process"/>
    <property type="evidence" value="ECO:0007669"/>
    <property type="project" value="TreeGrafter"/>
</dbReference>
<dbReference type="PIRSF" id="PIRSF009290">
    <property type="entry name" value="FrlB"/>
    <property type="match status" value="1"/>
</dbReference>
<protein>
    <recommendedName>
        <fullName evidence="1">Fructosamine deglycase</fullName>
        <ecNumber evidence="1">3.5.-.-</ecNumber>
    </recommendedName>
</protein>
<comment type="function">
    <text evidence="1">Catalyzes the conversion of a range of fructosamine 6-phosphates to glucose 6-phosphate and a free amino acid.</text>
</comment>
<evidence type="ECO:0000313" key="3">
    <source>
        <dbReference type="EMBL" id="SCB83006.1"/>
    </source>
</evidence>
<dbReference type="PANTHER" id="PTHR10937:SF14">
    <property type="entry name" value="FRUCTOSELYSINE 6-PHOSPHATE DEGLYCASE"/>
    <property type="match status" value="1"/>
</dbReference>
<dbReference type="CDD" id="cd05710">
    <property type="entry name" value="SIS_1"/>
    <property type="match status" value="1"/>
</dbReference>
<reference evidence="4" key="1">
    <citation type="submission" date="2016-08" db="EMBL/GenBank/DDBJ databases">
        <authorList>
            <person name="Varghese N."/>
            <person name="Submissions Spin"/>
        </authorList>
    </citation>
    <scope>NUCLEOTIDE SEQUENCE [LARGE SCALE GENOMIC DNA]</scope>
    <source>
        <strain evidence="4">R-53094</strain>
    </source>
</reference>
<proteinExistence type="predicted"/>
<dbReference type="InterPro" id="IPR024713">
    <property type="entry name" value="Fructosamine_deglycase_FrlB"/>
</dbReference>
<gene>
    <name evidence="3" type="ORF">GA0061074_10270</name>
</gene>
<dbReference type="Gene3D" id="1.10.10.2240">
    <property type="match status" value="1"/>
</dbReference>
<dbReference type="OrthoDB" id="9782098at2"/>
<evidence type="ECO:0000313" key="4">
    <source>
        <dbReference type="Proteomes" id="UP000199268"/>
    </source>
</evidence>
<keyword evidence="4" id="KW-1185">Reference proteome</keyword>
<dbReference type="Gene3D" id="3.40.50.12570">
    <property type="match status" value="1"/>
</dbReference>
<dbReference type="GO" id="GO:0097367">
    <property type="term" value="F:carbohydrate derivative binding"/>
    <property type="evidence" value="ECO:0007669"/>
    <property type="project" value="InterPro"/>
</dbReference>
<evidence type="ECO:0000259" key="2">
    <source>
        <dbReference type="PROSITE" id="PS51464"/>
    </source>
</evidence>
<dbReference type="CDD" id="cd05009">
    <property type="entry name" value="SIS_GlmS_GlmD_2"/>
    <property type="match status" value="1"/>
</dbReference>
<keyword evidence="1" id="KW-0378">Hydrolase</keyword>
<dbReference type="AlphaFoldDB" id="A0A1C3ZL75"/>
<dbReference type="Proteomes" id="UP000199268">
    <property type="component" value="Unassembled WGS sequence"/>
</dbReference>
<dbReference type="Pfam" id="PF01380">
    <property type="entry name" value="SIS"/>
    <property type="match status" value="1"/>
</dbReference>
<dbReference type="RefSeq" id="WP_092461534.1">
    <property type="nucleotide sequence ID" value="NZ_BJEE01000001.1"/>
</dbReference>
<organism evidence="3 4">
    <name type="scientific">Weissella bombi</name>
    <dbReference type="NCBI Taxonomy" id="1505725"/>
    <lineage>
        <taxon>Bacteria</taxon>
        <taxon>Bacillati</taxon>
        <taxon>Bacillota</taxon>
        <taxon>Bacilli</taxon>
        <taxon>Lactobacillales</taxon>
        <taxon>Lactobacillaceae</taxon>
        <taxon>Weissella</taxon>
    </lineage>
</organism>
<dbReference type="SUPFAM" id="SSF53697">
    <property type="entry name" value="SIS domain"/>
    <property type="match status" value="1"/>
</dbReference>
<dbReference type="PROSITE" id="PS51464">
    <property type="entry name" value="SIS"/>
    <property type="match status" value="1"/>
</dbReference>
<dbReference type="PANTHER" id="PTHR10937">
    <property type="entry name" value="GLUCOSAMINE--FRUCTOSE-6-PHOSPHATE AMINOTRANSFERASE, ISOMERIZING"/>
    <property type="match status" value="1"/>
</dbReference>
<dbReference type="InterPro" id="IPR035490">
    <property type="entry name" value="GlmS/FrlB_SIS"/>
</dbReference>
<dbReference type="GO" id="GO:0006487">
    <property type="term" value="P:protein N-linked glycosylation"/>
    <property type="evidence" value="ECO:0007669"/>
    <property type="project" value="TreeGrafter"/>
</dbReference>
<dbReference type="STRING" id="1505725.GA0061074_10270"/>
<dbReference type="Gene3D" id="3.40.50.10490">
    <property type="entry name" value="Glucose-6-phosphate isomerase like protein, domain 1"/>
    <property type="match status" value="1"/>
</dbReference>
<dbReference type="GO" id="GO:0016787">
    <property type="term" value="F:hydrolase activity"/>
    <property type="evidence" value="ECO:0007669"/>
    <property type="project" value="UniProtKB-KW"/>
</dbReference>
<comment type="subunit">
    <text evidence="1">Homooctamer.</text>
</comment>
<dbReference type="EC" id="3.5.-.-" evidence="1"/>
<evidence type="ECO:0000256" key="1">
    <source>
        <dbReference type="PIRNR" id="PIRNR009290"/>
    </source>
</evidence>
<sequence length="325" mass="36742">MKDQFKQEIKTVIEATQAKGDIDSIYLVACGGSHAFLQPAEYVLTKETTIPATVLPSREFITREPKALGEHSLVVSCSHSGTTPETVAATKYAREQGALTVAFAFADESPLEEEAEYTIHYAWGPETDASDLNTGVLYGWLFAYLNVINPSEKYDRALKALDVLNDVTTKTREQYTPIIAKWASELKREPLVYSVASGINAGQAYSFAICWLQEMQWVNSAYIHSGEYFHGPFEITDFDVPFIMCEGLGKARAMDERAVDFAKKHSDKVYVIDNKDFDMSLIDEDLQDYYSQIVSGVVYRLIAESFAYERGHSLDVRRYMWKLEY</sequence>
<feature type="domain" description="SIS" evidence="2">
    <location>
        <begin position="12"/>
        <end position="153"/>
    </location>
</feature>
<dbReference type="GO" id="GO:0004360">
    <property type="term" value="F:glutamine-fructose-6-phosphate transaminase (isomerizing) activity"/>
    <property type="evidence" value="ECO:0007669"/>
    <property type="project" value="TreeGrafter"/>
</dbReference>
<dbReference type="EMBL" id="FMAO01000002">
    <property type="protein sequence ID" value="SCB83006.1"/>
    <property type="molecule type" value="Genomic_DNA"/>
</dbReference>
<dbReference type="InterPro" id="IPR035488">
    <property type="entry name" value="FrlB_SIS"/>
</dbReference>
<keyword evidence="1" id="KW-0119">Carbohydrate metabolism</keyword>
<dbReference type="GO" id="GO:0006047">
    <property type="term" value="P:UDP-N-acetylglucosamine metabolic process"/>
    <property type="evidence" value="ECO:0007669"/>
    <property type="project" value="TreeGrafter"/>
</dbReference>
<dbReference type="InterPro" id="IPR001347">
    <property type="entry name" value="SIS_dom"/>
</dbReference>
<name>A0A1C3ZL75_9LACO</name>